<dbReference type="InterPro" id="IPR036236">
    <property type="entry name" value="Znf_C2H2_sf"/>
</dbReference>
<evidence type="ECO:0000256" key="12">
    <source>
        <dbReference type="SAM" id="MobiDB-lite"/>
    </source>
</evidence>
<dbReference type="Proteomes" id="UP001497744">
    <property type="component" value="Unassembled WGS sequence"/>
</dbReference>
<dbReference type="GO" id="GO:0008270">
    <property type="term" value="F:zinc ion binding"/>
    <property type="evidence" value="ECO:0007669"/>
    <property type="project" value="UniProtKB-KW"/>
</dbReference>
<accession>A0AAV4LQF1</accession>
<evidence type="ECO:0000256" key="10">
    <source>
        <dbReference type="ARBA" id="ARBA00023242"/>
    </source>
</evidence>
<keyword evidence="7" id="KW-0805">Transcription regulation</keyword>
<dbReference type="GO" id="GO:0003677">
    <property type="term" value="F:DNA binding"/>
    <property type="evidence" value="ECO:0007669"/>
    <property type="project" value="UniProtKB-KW"/>
</dbReference>
<dbReference type="SUPFAM" id="SSF57667">
    <property type="entry name" value="beta-beta-alpha zinc fingers"/>
    <property type="match status" value="3"/>
</dbReference>
<dbReference type="SMART" id="SM00355">
    <property type="entry name" value="ZnF_C2H2"/>
    <property type="match status" value="7"/>
</dbReference>
<dbReference type="EMBL" id="BPLF01000001">
    <property type="protein sequence ID" value="GIX62076.1"/>
    <property type="molecule type" value="Genomic_DNA"/>
</dbReference>
<reference evidence="14 15" key="1">
    <citation type="submission" date="2021-06" db="EMBL/GenBank/DDBJ databases">
        <title>Genome sequence of Babesia caballi.</title>
        <authorList>
            <person name="Yamagishi J."/>
            <person name="Kidaka T."/>
            <person name="Ochi A."/>
        </authorList>
    </citation>
    <scope>NUCLEOTIDE SEQUENCE [LARGE SCALE GENOMIC DNA]</scope>
    <source>
        <strain evidence="14">USDA-D6B2</strain>
    </source>
</reference>
<keyword evidence="4" id="KW-0677">Repeat</keyword>
<dbReference type="RefSeq" id="XP_067714145.1">
    <property type="nucleotide sequence ID" value="XM_067858044.1"/>
</dbReference>
<dbReference type="AlphaFoldDB" id="A0AAV4LQF1"/>
<keyword evidence="3" id="KW-0479">Metal-binding</keyword>
<keyword evidence="15" id="KW-1185">Reference proteome</keyword>
<dbReference type="Pfam" id="PF00096">
    <property type="entry name" value="zf-C2H2"/>
    <property type="match status" value="3"/>
</dbReference>
<comment type="subcellular location">
    <subcellularLocation>
        <location evidence="1">Nucleus</location>
    </subcellularLocation>
</comment>
<evidence type="ECO:0000256" key="11">
    <source>
        <dbReference type="PROSITE-ProRule" id="PRU00042"/>
    </source>
</evidence>
<name>A0AAV4LQF1_BABCB</name>
<dbReference type="PANTHER" id="PTHR46179">
    <property type="entry name" value="ZINC FINGER PROTEIN"/>
    <property type="match status" value="1"/>
</dbReference>
<evidence type="ECO:0000256" key="4">
    <source>
        <dbReference type="ARBA" id="ARBA00022737"/>
    </source>
</evidence>
<proteinExistence type="inferred from homology"/>
<dbReference type="PROSITE" id="PS50157">
    <property type="entry name" value="ZINC_FINGER_C2H2_2"/>
    <property type="match status" value="4"/>
</dbReference>
<dbReference type="InterPro" id="IPR051061">
    <property type="entry name" value="Zinc_finger_trans_reg"/>
</dbReference>
<feature type="domain" description="C2H2-type" evidence="13">
    <location>
        <begin position="31"/>
        <end position="58"/>
    </location>
</feature>
<evidence type="ECO:0000313" key="14">
    <source>
        <dbReference type="EMBL" id="GIX62076.1"/>
    </source>
</evidence>
<dbReference type="FunFam" id="3.30.160.60:FF:000770">
    <property type="entry name" value="zinc finger protein 16"/>
    <property type="match status" value="1"/>
</dbReference>
<evidence type="ECO:0000256" key="9">
    <source>
        <dbReference type="ARBA" id="ARBA00023163"/>
    </source>
</evidence>
<evidence type="ECO:0000256" key="6">
    <source>
        <dbReference type="ARBA" id="ARBA00022833"/>
    </source>
</evidence>
<dbReference type="Gene3D" id="3.30.160.60">
    <property type="entry name" value="Classic Zinc Finger"/>
    <property type="match status" value="4"/>
</dbReference>
<evidence type="ECO:0000313" key="15">
    <source>
        <dbReference type="Proteomes" id="UP001497744"/>
    </source>
</evidence>
<evidence type="ECO:0000256" key="2">
    <source>
        <dbReference type="ARBA" id="ARBA00006991"/>
    </source>
</evidence>
<feature type="region of interest" description="Disordered" evidence="12">
    <location>
        <begin position="251"/>
        <end position="270"/>
    </location>
</feature>
<feature type="compositionally biased region" description="Polar residues" evidence="12">
    <location>
        <begin position="259"/>
        <end position="270"/>
    </location>
</feature>
<evidence type="ECO:0000256" key="7">
    <source>
        <dbReference type="ARBA" id="ARBA00023015"/>
    </source>
</evidence>
<dbReference type="PANTHER" id="PTHR46179:SF13">
    <property type="entry name" value="C2H2-TYPE DOMAIN-CONTAINING PROTEIN"/>
    <property type="match status" value="1"/>
</dbReference>
<dbReference type="GO" id="GO:0006357">
    <property type="term" value="P:regulation of transcription by RNA polymerase II"/>
    <property type="evidence" value="ECO:0007669"/>
    <property type="project" value="TreeGrafter"/>
</dbReference>
<keyword evidence="6" id="KW-0862">Zinc</keyword>
<evidence type="ECO:0000256" key="5">
    <source>
        <dbReference type="ARBA" id="ARBA00022771"/>
    </source>
</evidence>
<feature type="domain" description="C2H2-type" evidence="13">
    <location>
        <begin position="198"/>
        <end position="228"/>
    </location>
</feature>
<dbReference type="InterPro" id="IPR013087">
    <property type="entry name" value="Znf_C2H2_type"/>
</dbReference>
<dbReference type="GeneID" id="94193557"/>
<comment type="similarity">
    <text evidence="2">Belongs to the krueppel C2H2-type zinc-finger protein family.</text>
</comment>
<comment type="caution">
    <text evidence="14">The sequence shown here is derived from an EMBL/GenBank/DDBJ whole genome shotgun (WGS) entry which is preliminary data.</text>
</comment>
<dbReference type="GO" id="GO:0005634">
    <property type="term" value="C:nucleus"/>
    <property type="evidence" value="ECO:0007669"/>
    <property type="project" value="UniProtKB-SubCell"/>
</dbReference>
<sequence>MFKCLECSCQFQDLSNLRRHRRSVHSREKPYTCKECGSQFSRSDHLKRHVVRHNIQRATLSCSVEGCRRTFVNEDACQLHRVAHQKKLDEDVIYIKGHLVKKSIKGNRTQFTCPYDNCQKLYVSYAGIARHIPWHLLHRQPLTADTRAQSSHSDAELYRCQVCKAAFKCKHNAVRHLVTVHGLPSAASGMVDNKCTGFACPFEKCGRIFTRSNNMRAHVRNVHEFQAPFTCDCCGATYKWKRSLARHNCPGANHDSKTDSQSSLTLPPDE</sequence>
<evidence type="ECO:0000256" key="1">
    <source>
        <dbReference type="ARBA" id="ARBA00004123"/>
    </source>
</evidence>
<dbReference type="PROSITE" id="PS00028">
    <property type="entry name" value="ZINC_FINGER_C2H2_1"/>
    <property type="match status" value="6"/>
</dbReference>
<keyword evidence="9" id="KW-0804">Transcription</keyword>
<keyword evidence="10" id="KW-0539">Nucleus</keyword>
<keyword evidence="8" id="KW-0238">DNA-binding</keyword>
<feature type="domain" description="C2H2-type" evidence="13">
    <location>
        <begin position="158"/>
        <end position="181"/>
    </location>
</feature>
<feature type="domain" description="C2H2-type" evidence="13">
    <location>
        <begin position="2"/>
        <end position="30"/>
    </location>
</feature>
<keyword evidence="5 11" id="KW-0863">Zinc-finger</keyword>
<evidence type="ECO:0000259" key="13">
    <source>
        <dbReference type="PROSITE" id="PS50157"/>
    </source>
</evidence>
<evidence type="ECO:0000256" key="8">
    <source>
        <dbReference type="ARBA" id="ARBA00023125"/>
    </source>
</evidence>
<gene>
    <name evidence="14" type="ORF">BcabD6B2_15110</name>
</gene>
<protein>
    <submittedName>
        <fullName evidence="14">Zinc finger protein OZF, putative</fullName>
    </submittedName>
</protein>
<evidence type="ECO:0000256" key="3">
    <source>
        <dbReference type="ARBA" id="ARBA00022723"/>
    </source>
</evidence>
<organism evidence="14 15">
    <name type="scientific">Babesia caballi</name>
    <dbReference type="NCBI Taxonomy" id="5871"/>
    <lineage>
        <taxon>Eukaryota</taxon>
        <taxon>Sar</taxon>
        <taxon>Alveolata</taxon>
        <taxon>Apicomplexa</taxon>
        <taxon>Aconoidasida</taxon>
        <taxon>Piroplasmida</taxon>
        <taxon>Babesiidae</taxon>
        <taxon>Babesia</taxon>
    </lineage>
</organism>